<proteinExistence type="predicted"/>
<dbReference type="InParanoid" id="F6TVG3"/>
<sequence length="180" mass="21151">MKQVVEKQLPKFIALHCQEIGGKEYKSSLQPVKDFFNKLMDCKALVKFSTVRGYLDGDFNHVDQYTALGNFYFVHESAKDVFLFNYTDKAFTSVSGKQIFSKDLAEVPNIRKEKFQQNFFPGCRWSRKGYSRVRWKIYEKEVEFVNIHLFHDDSNLVSIKSSPSPYTAYRKRALNFVTQR</sequence>
<dbReference type="Ensembl" id="ENSCINT00000015459.3">
    <property type="protein sequence ID" value="ENSCINP00000015459.3"/>
    <property type="gene ID" value="ENSCING00000007542.3"/>
</dbReference>
<name>F6TVG3_CIOIN</name>
<dbReference type="SUPFAM" id="SSF56219">
    <property type="entry name" value="DNase I-like"/>
    <property type="match status" value="1"/>
</dbReference>
<reference evidence="2" key="2">
    <citation type="submission" date="2025-08" db="UniProtKB">
        <authorList>
            <consortium name="Ensembl"/>
        </authorList>
    </citation>
    <scope>IDENTIFICATION</scope>
</reference>
<dbReference type="PANTHER" id="PTHR12997">
    <property type="entry name" value="TYPE I INOSITOL-1,4,5-TRISPHOSPHATE 5-PHOSPHATASE"/>
    <property type="match status" value="1"/>
</dbReference>
<keyword evidence="1" id="KW-0378">Hydrolase</keyword>
<keyword evidence="3" id="KW-1185">Reference proteome</keyword>
<accession>F6TVG3</accession>
<protein>
    <submittedName>
        <fullName evidence="2">Type I inositol 1,4,5-trisphosphate 5-phosphatase-like</fullName>
    </submittedName>
</protein>
<dbReference type="STRING" id="7719.ENSCINP00000015459"/>
<reference evidence="2" key="3">
    <citation type="submission" date="2025-09" db="UniProtKB">
        <authorList>
            <consortium name="Ensembl"/>
        </authorList>
    </citation>
    <scope>IDENTIFICATION</scope>
</reference>
<evidence type="ECO:0000256" key="1">
    <source>
        <dbReference type="ARBA" id="ARBA00022801"/>
    </source>
</evidence>
<dbReference type="AlphaFoldDB" id="F6TVG3"/>
<organism evidence="2 3">
    <name type="scientific">Ciona intestinalis</name>
    <name type="common">Transparent sea squirt</name>
    <name type="synonym">Ascidia intestinalis</name>
    <dbReference type="NCBI Taxonomy" id="7719"/>
    <lineage>
        <taxon>Eukaryota</taxon>
        <taxon>Metazoa</taxon>
        <taxon>Chordata</taxon>
        <taxon>Tunicata</taxon>
        <taxon>Ascidiacea</taxon>
        <taxon>Phlebobranchia</taxon>
        <taxon>Cionidae</taxon>
        <taxon>Ciona</taxon>
    </lineage>
</organism>
<gene>
    <name evidence="2" type="primary">LOC100178482</name>
</gene>
<dbReference type="GeneTree" id="ENSGT00390000015226"/>
<dbReference type="HOGENOM" id="CLU_1495685_0_0_1"/>
<evidence type="ECO:0000313" key="2">
    <source>
        <dbReference type="Ensembl" id="ENSCINP00000015459.3"/>
    </source>
</evidence>
<dbReference type="InterPro" id="IPR036691">
    <property type="entry name" value="Endo/exonu/phosph_ase_sf"/>
</dbReference>
<dbReference type="Gene3D" id="3.60.10.10">
    <property type="entry name" value="Endonuclease/exonuclease/phosphatase"/>
    <property type="match status" value="1"/>
</dbReference>
<dbReference type="InterPro" id="IPR039737">
    <property type="entry name" value="INPP5A"/>
</dbReference>
<reference evidence="3" key="1">
    <citation type="journal article" date="2002" name="Science">
        <title>The draft genome of Ciona intestinalis: insights into chordate and vertebrate origins.</title>
        <authorList>
            <person name="Dehal P."/>
            <person name="Satou Y."/>
            <person name="Campbell R.K."/>
            <person name="Chapman J."/>
            <person name="Degnan B."/>
            <person name="De Tomaso A."/>
            <person name="Davidson B."/>
            <person name="Di Gregorio A."/>
            <person name="Gelpke M."/>
            <person name="Goodstein D.M."/>
            <person name="Harafuji N."/>
            <person name="Hastings K.E."/>
            <person name="Ho I."/>
            <person name="Hotta K."/>
            <person name="Huang W."/>
            <person name="Kawashima T."/>
            <person name="Lemaire P."/>
            <person name="Martinez D."/>
            <person name="Meinertzhagen I.A."/>
            <person name="Necula S."/>
            <person name="Nonaka M."/>
            <person name="Putnam N."/>
            <person name="Rash S."/>
            <person name="Saiga H."/>
            <person name="Satake M."/>
            <person name="Terry A."/>
            <person name="Yamada L."/>
            <person name="Wang H.G."/>
            <person name="Awazu S."/>
            <person name="Azumi K."/>
            <person name="Boore J."/>
            <person name="Branno M."/>
            <person name="Chin-Bow S."/>
            <person name="DeSantis R."/>
            <person name="Doyle S."/>
            <person name="Francino P."/>
            <person name="Keys D.N."/>
            <person name="Haga S."/>
            <person name="Hayashi H."/>
            <person name="Hino K."/>
            <person name="Imai K.S."/>
            <person name="Inaba K."/>
            <person name="Kano S."/>
            <person name="Kobayashi K."/>
            <person name="Kobayashi M."/>
            <person name="Lee B.I."/>
            <person name="Makabe K.W."/>
            <person name="Manohar C."/>
            <person name="Matassi G."/>
            <person name="Medina M."/>
            <person name="Mochizuki Y."/>
            <person name="Mount S."/>
            <person name="Morishita T."/>
            <person name="Miura S."/>
            <person name="Nakayama A."/>
            <person name="Nishizaka S."/>
            <person name="Nomoto H."/>
            <person name="Ohta F."/>
            <person name="Oishi K."/>
            <person name="Rigoutsos I."/>
            <person name="Sano M."/>
            <person name="Sasaki A."/>
            <person name="Sasakura Y."/>
            <person name="Shoguchi E."/>
            <person name="Shin-i T."/>
            <person name="Spagnuolo A."/>
            <person name="Stainier D."/>
            <person name="Suzuki M.M."/>
            <person name="Tassy O."/>
            <person name="Takatori N."/>
            <person name="Tokuoka M."/>
            <person name="Yagi K."/>
            <person name="Yoshizaki F."/>
            <person name="Wada S."/>
            <person name="Zhang C."/>
            <person name="Hyatt P.D."/>
            <person name="Larimer F."/>
            <person name="Detter C."/>
            <person name="Doggett N."/>
            <person name="Glavina T."/>
            <person name="Hawkins T."/>
            <person name="Richardson P."/>
            <person name="Lucas S."/>
            <person name="Kohara Y."/>
            <person name="Levine M."/>
            <person name="Satoh N."/>
            <person name="Rokhsar D.S."/>
        </authorList>
    </citation>
    <scope>NUCLEOTIDE SEQUENCE [LARGE SCALE GENOMIC DNA]</scope>
</reference>
<dbReference type="PANTHER" id="PTHR12997:SF2">
    <property type="entry name" value="INOSITOL POLYPHOSPHATE-5-PHOSPHATASE A"/>
    <property type="match status" value="1"/>
</dbReference>
<dbReference type="GO" id="GO:0004445">
    <property type="term" value="F:inositol-polyphosphate 5-phosphatase activity"/>
    <property type="evidence" value="ECO:0007669"/>
    <property type="project" value="InterPro"/>
</dbReference>
<evidence type="ECO:0000313" key="3">
    <source>
        <dbReference type="Proteomes" id="UP000008144"/>
    </source>
</evidence>
<dbReference type="Proteomes" id="UP000008144">
    <property type="component" value="Unassembled WGS sequence"/>
</dbReference>
<dbReference type="OMA" id="WALRWAG"/>